<protein>
    <submittedName>
        <fullName evidence="4">Uncharacterized protein</fullName>
    </submittedName>
</protein>
<accession>A0A8C8WB42</accession>
<dbReference type="Gene3D" id="1.10.10.140">
    <property type="entry name" value="Cytochrome c oxidase, subunit VIb"/>
    <property type="match status" value="1"/>
</dbReference>
<proteinExistence type="predicted"/>
<dbReference type="InterPro" id="IPR003213">
    <property type="entry name" value="Cyt_c_oxidase_su6B"/>
</dbReference>
<evidence type="ECO:0000313" key="4">
    <source>
        <dbReference type="Ensembl" id="ENSPLOP00000000950.1"/>
    </source>
</evidence>
<dbReference type="Pfam" id="PF02297">
    <property type="entry name" value="COX6B"/>
    <property type="match status" value="1"/>
</dbReference>
<dbReference type="GO" id="GO:0045277">
    <property type="term" value="C:respiratory chain complex IV"/>
    <property type="evidence" value="ECO:0007669"/>
    <property type="project" value="InterPro"/>
</dbReference>
<sequence length="71" mass="8025">MLGILSLSPSPSLSLSIPFPLTCLPNQNQTRNCWQNFVDFHHCENTMVAKGGDVSMCEWYHHVCKSLCPIF</sequence>
<evidence type="ECO:0000313" key="5">
    <source>
        <dbReference type="Proteomes" id="UP000694399"/>
    </source>
</evidence>
<name>A0A8C8WB42_PANLE</name>
<evidence type="ECO:0000256" key="2">
    <source>
        <dbReference type="ARBA" id="ARBA00023128"/>
    </source>
</evidence>
<reference evidence="4" key="3">
    <citation type="submission" date="2025-09" db="UniProtKB">
        <authorList>
            <consortium name="Ensembl"/>
        </authorList>
    </citation>
    <scope>IDENTIFICATION</scope>
</reference>
<dbReference type="Ensembl" id="ENSPLOT00000001031.1">
    <property type="protein sequence ID" value="ENSPLOP00000000950.1"/>
    <property type="gene ID" value="ENSPLOG00000000717.1"/>
</dbReference>
<keyword evidence="3" id="KW-1015">Disulfide bond</keyword>
<dbReference type="PANTHER" id="PTHR11387">
    <property type="entry name" value="CYTOCHROME C OXIDASE SUBUNIT 6B"/>
    <property type="match status" value="1"/>
</dbReference>
<dbReference type="GeneTree" id="ENSGT00980000199122"/>
<keyword evidence="2" id="KW-0496">Mitochondrion</keyword>
<reference evidence="4" key="1">
    <citation type="journal article" date="2019" name="bioRxiv">
        <title>Long live the king: chromosome-level assembly of the lion (Panthera leo) using linked-read, Hi-C, and long read data.</title>
        <authorList>
            <person name="Armstrong E.E."/>
            <person name="Taylor R.W."/>
            <person name="Miller D.E."/>
            <person name="Kaelin C."/>
            <person name="Barsh G."/>
            <person name="Hadly E.A."/>
            <person name="Petrov D."/>
        </authorList>
    </citation>
    <scope>NUCLEOTIDE SEQUENCE [LARGE SCALE GENOMIC DNA]</scope>
</reference>
<evidence type="ECO:0000256" key="3">
    <source>
        <dbReference type="ARBA" id="ARBA00023157"/>
    </source>
</evidence>
<dbReference type="Proteomes" id="UP000694399">
    <property type="component" value="Chromosome B3"/>
</dbReference>
<dbReference type="GO" id="GO:0005739">
    <property type="term" value="C:mitochondrion"/>
    <property type="evidence" value="ECO:0007669"/>
    <property type="project" value="UniProtKB-SubCell"/>
</dbReference>
<dbReference type="SUPFAM" id="SSF47694">
    <property type="entry name" value="Cytochrome c oxidase subunit h"/>
    <property type="match status" value="1"/>
</dbReference>
<keyword evidence="5" id="KW-1185">Reference proteome</keyword>
<reference evidence="4" key="2">
    <citation type="submission" date="2025-08" db="UniProtKB">
        <authorList>
            <consortium name="Ensembl"/>
        </authorList>
    </citation>
    <scope>IDENTIFICATION</scope>
</reference>
<evidence type="ECO:0000256" key="1">
    <source>
        <dbReference type="ARBA" id="ARBA00004173"/>
    </source>
</evidence>
<comment type="subcellular location">
    <subcellularLocation>
        <location evidence="1">Mitochondrion</location>
    </subcellularLocation>
</comment>
<dbReference type="InterPro" id="IPR036549">
    <property type="entry name" value="CX6/COA6-like_sf"/>
</dbReference>
<organism evidence="4 5">
    <name type="scientific">Panthera leo</name>
    <name type="common">Lion</name>
    <dbReference type="NCBI Taxonomy" id="9689"/>
    <lineage>
        <taxon>Eukaryota</taxon>
        <taxon>Metazoa</taxon>
        <taxon>Chordata</taxon>
        <taxon>Craniata</taxon>
        <taxon>Vertebrata</taxon>
        <taxon>Euteleostomi</taxon>
        <taxon>Mammalia</taxon>
        <taxon>Eutheria</taxon>
        <taxon>Laurasiatheria</taxon>
        <taxon>Carnivora</taxon>
        <taxon>Feliformia</taxon>
        <taxon>Felidae</taxon>
        <taxon>Pantherinae</taxon>
        <taxon>Panthera</taxon>
    </lineage>
</organism>
<dbReference type="InterPro" id="IPR048280">
    <property type="entry name" value="COX6B-like"/>
</dbReference>
<dbReference type="AlphaFoldDB" id="A0A8C8WB42"/>